<dbReference type="Gene3D" id="3.30.40.10">
    <property type="entry name" value="Zinc/RING finger domain, C3HC4 (zinc finger)"/>
    <property type="match status" value="1"/>
</dbReference>
<comment type="caution">
    <text evidence="15">The sequence shown here is derived from an EMBL/GenBank/DDBJ whole genome shotgun (WGS) entry which is preliminary data.</text>
</comment>
<dbReference type="EC" id="2.3.2.31" evidence="5"/>
<evidence type="ECO:0000256" key="3">
    <source>
        <dbReference type="ARBA" id="ARBA00003976"/>
    </source>
</evidence>
<accession>A0A833RTR9</accession>
<proteinExistence type="inferred from homology"/>
<dbReference type="InterPro" id="IPR017907">
    <property type="entry name" value="Znf_RING_CS"/>
</dbReference>
<dbReference type="GO" id="GO:0061630">
    <property type="term" value="F:ubiquitin protein ligase activity"/>
    <property type="evidence" value="ECO:0007669"/>
    <property type="project" value="UniProtKB-EC"/>
</dbReference>
<feature type="domain" description="RING-type" evidence="14">
    <location>
        <begin position="139"/>
        <end position="323"/>
    </location>
</feature>
<sequence>MEEPFSDNITHEIDDLNGSYDIIRELCSSNITDQIDDLNGSYDIIRELCSSNITDQIDDLNGSYDIIREICSSNITDQIDDFYVDELYDQEPFSDEDYALLERLEKLEFQEIFFSATTGSAQPAKIATKDTGSSSSSQSQPFCKICMENVAADEVFQTSNACPHVFCRGCLSHYLGTKIQENISVVKCPDENCKVVLEPGMCQKLLPSEVFERWEKAFCESMLLGAQKLYCPFKDCSVLMMDDGEETVTCSECPSCRRLFCAACKVAWHSGLSCEEFGKLGKDERAKEDLLMMQLANEKEWRRCPSCKYFVEKTDGCLHITCR</sequence>
<dbReference type="InterPro" id="IPR001841">
    <property type="entry name" value="Znf_RING"/>
</dbReference>
<keyword evidence="6" id="KW-0808">Transferase</keyword>
<evidence type="ECO:0000256" key="6">
    <source>
        <dbReference type="ARBA" id="ARBA00022679"/>
    </source>
</evidence>
<dbReference type="FunFam" id="3.30.40.10:FF:000230">
    <property type="entry name" value="RBR-type E3 ubiquitin transferase"/>
    <property type="match status" value="1"/>
</dbReference>
<dbReference type="InterPro" id="IPR044066">
    <property type="entry name" value="TRIAD_supradom"/>
</dbReference>
<evidence type="ECO:0000256" key="4">
    <source>
        <dbReference type="ARBA" id="ARBA00005884"/>
    </source>
</evidence>
<dbReference type="PANTHER" id="PTHR11685">
    <property type="entry name" value="RBR FAMILY RING FINGER AND IBR DOMAIN-CONTAINING"/>
    <property type="match status" value="1"/>
</dbReference>
<keyword evidence="10" id="KW-0833">Ubl conjugation pathway</keyword>
<dbReference type="Pfam" id="PF01485">
    <property type="entry name" value="IBR"/>
    <property type="match status" value="1"/>
</dbReference>
<evidence type="ECO:0000313" key="15">
    <source>
        <dbReference type="EMBL" id="KAF3339289.1"/>
    </source>
</evidence>
<comment type="function">
    <text evidence="3">Might act as an E3 ubiquitin-protein ligase, or as part of E3 complex, which accepts ubiquitin from specific E2 ubiquitin-conjugating enzymes and then transfers it to substrates.</text>
</comment>
<evidence type="ECO:0000256" key="8">
    <source>
        <dbReference type="ARBA" id="ARBA00022737"/>
    </source>
</evidence>
<evidence type="ECO:0000256" key="9">
    <source>
        <dbReference type="ARBA" id="ARBA00022771"/>
    </source>
</evidence>
<dbReference type="InterPro" id="IPR013083">
    <property type="entry name" value="Znf_RING/FYVE/PHD"/>
</dbReference>
<evidence type="ECO:0000259" key="14">
    <source>
        <dbReference type="PROSITE" id="PS51873"/>
    </source>
</evidence>
<dbReference type="Proteomes" id="UP000623129">
    <property type="component" value="Unassembled WGS sequence"/>
</dbReference>
<dbReference type="GO" id="GO:0008270">
    <property type="term" value="F:zinc ion binding"/>
    <property type="evidence" value="ECO:0007669"/>
    <property type="project" value="UniProtKB-KW"/>
</dbReference>
<evidence type="ECO:0000256" key="10">
    <source>
        <dbReference type="ARBA" id="ARBA00022786"/>
    </source>
</evidence>
<keyword evidence="16" id="KW-1185">Reference proteome</keyword>
<comment type="cofactor">
    <cofactor evidence="2">
        <name>Zn(2+)</name>
        <dbReference type="ChEBI" id="CHEBI:29105"/>
    </cofactor>
</comment>
<keyword evidence="7" id="KW-0479">Metal-binding</keyword>
<dbReference type="Pfam" id="PF00097">
    <property type="entry name" value="zf-C3HC4"/>
    <property type="match status" value="1"/>
</dbReference>
<name>A0A833RTR9_9POAL</name>
<gene>
    <name evidence="15" type="ORF">FCM35_KLT16760</name>
</gene>
<evidence type="ECO:0000313" key="16">
    <source>
        <dbReference type="Proteomes" id="UP000623129"/>
    </source>
</evidence>
<dbReference type="SUPFAM" id="SSF57850">
    <property type="entry name" value="RING/U-box"/>
    <property type="match status" value="3"/>
</dbReference>
<keyword evidence="11" id="KW-0862">Zinc</keyword>
<evidence type="ECO:0000256" key="12">
    <source>
        <dbReference type="PROSITE-ProRule" id="PRU00175"/>
    </source>
</evidence>
<dbReference type="Gene3D" id="1.20.120.1750">
    <property type="match status" value="1"/>
</dbReference>
<dbReference type="OrthoDB" id="10009520at2759"/>
<dbReference type="InterPro" id="IPR031127">
    <property type="entry name" value="E3_UB_ligase_RBR"/>
</dbReference>
<organism evidence="15 16">
    <name type="scientific">Carex littledalei</name>
    <dbReference type="NCBI Taxonomy" id="544730"/>
    <lineage>
        <taxon>Eukaryota</taxon>
        <taxon>Viridiplantae</taxon>
        <taxon>Streptophyta</taxon>
        <taxon>Embryophyta</taxon>
        <taxon>Tracheophyta</taxon>
        <taxon>Spermatophyta</taxon>
        <taxon>Magnoliopsida</taxon>
        <taxon>Liliopsida</taxon>
        <taxon>Poales</taxon>
        <taxon>Cyperaceae</taxon>
        <taxon>Cyperoideae</taxon>
        <taxon>Cariceae</taxon>
        <taxon>Carex</taxon>
        <taxon>Carex subgen. Euthyceras</taxon>
    </lineage>
</organism>
<dbReference type="CDD" id="cd22582">
    <property type="entry name" value="BRcat_RBR_unk"/>
    <property type="match status" value="1"/>
</dbReference>
<comment type="similarity">
    <text evidence="4">Belongs to the RBR family. Ariadne subfamily.</text>
</comment>
<protein>
    <recommendedName>
        <fullName evidence="5">RBR-type E3 ubiquitin transferase</fullName>
        <ecNumber evidence="5">2.3.2.31</ecNumber>
    </recommendedName>
</protein>
<dbReference type="InterPro" id="IPR002867">
    <property type="entry name" value="IBR_dom"/>
</dbReference>
<keyword evidence="8" id="KW-0677">Repeat</keyword>
<dbReference type="AlphaFoldDB" id="A0A833RTR9"/>
<comment type="catalytic activity">
    <reaction evidence="1">
        <text>[E2 ubiquitin-conjugating enzyme]-S-ubiquitinyl-L-cysteine + [acceptor protein]-L-lysine = [E2 ubiquitin-conjugating enzyme]-L-cysteine + [acceptor protein]-N(6)-ubiquitinyl-L-lysine.</text>
        <dbReference type="EC" id="2.3.2.31"/>
    </reaction>
</comment>
<dbReference type="PROSITE" id="PS00518">
    <property type="entry name" value="ZF_RING_1"/>
    <property type="match status" value="1"/>
</dbReference>
<dbReference type="InterPro" id="IPR018957">
    <property type="entry name" value="Znf_C3HC4_RING-type"/>
</dbReference>
<dbReference type="PROSITE" id="PS51873">
    <property type="entry name" value="TRIAD"/>
    <property type="match status" value="1"/>
</dbReference>
<evidence type="ECO:0000256" key="1">
    <source>
        <dbReference type="ARBA" id="ARBA00001798"/>
    </source>
</evidence>
<dbReference type="PROSITE" id="PS50089">
    <property type="entry name" value="ZF_RING_2"/>
    <property type="match status" value="1"/>
</dbReference>
<feature type="domain" description="RING-type" evidence="13">
    <location>
        <begin position="143"/>
        <end position="189"/>
    </location>
</feature>
<evidence type="ECO:0000256" key="2">
    <source>
        <dbReference type="ARBA" id="ARBA00001947"/>
    </source>
</evidence>
<evidence type="ECO:0000259" key="13">
    <source>
        <dbReference type="PROSITE" id="PS50089"/>
    </source>
</evidence>
<evidence type="ECO:0000256" key="11">
    <source>
        <dbReference type="ARBA" id="ARBA00022833"/>
    </source>
</evidence>
<dbReference type="GO" id="GO:0016567">
    <property type="term" value="P:protein ubiquitination"/>
    <property type="evidence" value="ECO:0007669"/>
    <property type="project" value="InterPro"/>
</dbReference>
<dbReference type="Gene3D" id="2.20.25.20">
    <property type="match status" value="1"/>
</dbReference>
<evidence type="ECO:0000256" key="5">
    <source>
        <dbReference type="ARBA" id="ARBA00012251"/>
    </source>
</evidence>
<evidence type="ECO:0000256" key="7">
    <source>
        <dbReference type="ARBA" id="ARBA00022723"/>
    </source>
</evidence>
<dbReference type="EMBL" id="SWLB01000004">
    <property type="protein sequence ID" value="KAF3339289.1"/>
    <property type="molecule type" value="Genomic_DNA"/>
</dbReference>
<reference evidence="15" key="1">
    <citation type="submission" date="2020-01" db="EMBL/GenBank/DDBJ databases">
        <title>Genome sequence of Kobresia littledalei, the first chromosome-level genome in the family Cyperaceae.</title>
        <authorList>
            <person name="Qu G."/>
        </authorList>
    </citation>
    <scope>NUCLEOTIDE SEQUENCE</scope>
    <source>
        <strain evidence="15">C.B.Clarke</strain>
        <tissue evidence="15">Leaf</tissue>
    </source>
</reference>
<keyword evidence="9 12" id="KW-0863">Zinc-finger</keyword>
<dbReference type="SMART" id="SM00647">
    <property type="entry name" value="IBR"/>
    <property type="match status" value="1"/>
</dbReference>